<keyword evidence="2" id="KW-1185">Reference proteome</keyword>
<gene>
    <name evidence="1" type="ORF">ACAOBT_LOCUS4991</name>
</gene>
<evidence type="ECO:0000313" key="2">
    <source>
        <dbReference type="Proteomes" id="UP001152888"/>
    </source>
</evidence>
<dbReference type="AlphaFoldDB" id="A0A9P0NXK1"/>
<dbReference type="Proteomes" id="UP001152888">
    <property type="component" value="Unassembled WGS sequence"/>
</dbReference>
<comment type="caution">
    <text evidence="1">The sequence shown here is derived from an EMBL/GenBank/DDBJ whole genome shotgun (WGS) entry which is preliminary data.</text>
</comment>
<evidence type="ECO:0000313" key="1">
    <source>
        <dbReference type="EMBL" id="CAH1963074.1"/>
    </source>
</evidence>
<proteinExistence type="predicted"/>
<dbReference type="EMBL" id="CAKOFQ010006705">
    <property type="protein sequence ID" value="CAH1963074.1"/>
    <property type="molecule type" value="Genomic_DNA"/>
</dbReference>
<organism evidence="1 2">
    <name type="scientific">Acanthoscelides obtectus</name>
    <name type="common">Bean weevil</name>
    <name type="synonym">Bruchus obtectus</name>
    <dbReference type="NCBI Taxonomy" id="200917"/>
    <lineage>
        <taxon>Eukaryota</taxon>
        <taxon>Metazoa</taxon>
        <taxon>Ecdysozoa</taxon>
        <taxon>Arthropoda</taxon>
        <taxon>Hexapoda</taxon>
        <taxon>Insecta</taxon>
        <taxon>Pterygota</taxon>
        <taxon>Neoptera</taxon>
        <taxon>Endopterygota</taxon>
        <taxon>Coleoptera</taxon>
        <taxon>Polyphaga</taxon>
        <taxon>Cucujiformia</taxon>
        <taxon>Chrysomeloidea</taxon>
        <taxon>Chrysomelidae</taxon>
        <taxon>Bruchinae</taxon>
        <taxon>Bruchini</taxon>
        <taxon>Acanthoscelides</taxon>
    </lineage>
</organism>
<dbReference type="OrthoDB" id="1112565at2759"/>
<accession>A0A9P0NXK1</accession>
<name>A0A9P0NXK1_ACAOB</name>
<sequence>MRALRFVAGFGSRCCYISGAIMCCAKTDKA</sequence>
<protein>
    <submittedName>
        <fullName evidence="1">Uncharacterized protein</fullName>
    </submittedName>
</protein>
<reference evidence="1" key="1">
    <citation type="submission" date="2022-03" db="EMBL/GenBank/DDBJ databases">
        <authorList>
            <person name="Sayadi A."/>
        </authorList>
    </citation>
    <scope>NUCLEOTIDE SEQUENCE</scope>
</reference>